<evidence type="ECO:0000256" key="2">
    <source>
        <dbReference type="ARBA" id="ARBA00012089"/>
    </source>
</evidence>
<dbReference type="Gene3D" id="3.30.1330.40">
    <property type="entry name" value="RutC-like"/>
    <property type="match status" value="2"/>
</dbReference>
<evidence type="ECO:0000256" key="4">
    <source>
        <dbReference type="ARBA" id="ARBA00022598"/>
    </source>
</evidence>
<keyword evidence="4 12" id="KW-0436">Ligase</keyword>
<comment type="pathway">
    <text evidence="1">Protein modification; peptidyl-diphthamide biosynthesis.</text>
</comment>
<evidence type="ECO:0000256" key="7">
    <source>
        <dbReference type="ARBA" id="ARBA00029814"/>
    </source>
</evidence>
<evidence type="ECO:0000256" key="9">
    <source>
        <dbReference type="ARBA" id="ARBA00048108"/>
    </source>
</evidence>
<proteinExistence type="predicted"/>
<organism evidence="12 13">
    <name type="scientific">Hondaea fermentalgiana</name>
    <dbReference type="NCBI Taxonomy" id="2315210"/>
    <lineage>
        <taxon>Eukaryota</taxon>
        <taxon>Sar</taxon>
        <taxon>Stramenopiles</taxon>
        <taxon>Bigyra</taxon>
        <taxon>Labyrinthulomycetes</taxon>
        <taxon>Thraustochytrida</taxon>
        <taxon>Thraustochytriidae</taxon>
        <taxon>Hondaea</taxon>
    </lineage>
</organism>
<dbReference type="InParanoid" id="A0A2R5GP52"/>
<dbReference type="EMBL" id="BEYU01000114">
    <property type="protein sequence ID" value="GBG32079.1"/>
    <property type="molecule type" value="Genomic_DNA"/>
</dbReference>
<dbReference type="SUPFAM" id="SSF55298">
    <property type="entry name" value="YjgF-like"/>
    <property type="match status" value="2"/>
</dbReference>
<dbReference type="EC" id="6.3.1.14" evidence="2"/>
<evidence type="ECO:0000256" key="6">
    <source>
        <dbReference type="ARBA" id="ARBA00022840"/>
    </source>
</evidence>
<evidence type="ECO:0000313" key="12">
    <source>
        <dbReference type="EMBL" id="GBG32079.1"/>
    </source>
</evidence>
<evidence type="ECO:0000256" key="5">
    <source>
        <dbReference type="ARBA" id="ARBA00022741"/>
    </source>
</evidence>
<dbReference type="Gene3D" id="3.90.1490.10">
    <property type="entry name" value="putative n-type atp pyrophosphatase, domain 2"/>
    <property type="match status" value="1"/>
</dbReference>
<dbReference type="Pfam" id="PF01902">
    <property type="entry name" value="Diphthami_syn_2"/>
    <property type="match status" value="1"/>
</dbReference>
<keyword evidence="5" id="KW-0547">Nucleotide-binding</keyword>
<evidence type="ECO:0000313" key="13">
    <source>
        <dbReference type="Proteomes" id="UP000241890"/>
    </source>
</evidence>
<evidence type="ECO:0000256" key="10">
    <source>
        <dbReference type="SAM" id="MobiDB-lite"/>
    </source>
</evidence>
<dbReference type="Gene3D" id="3.40.50.620">
    <property type="entry name" value="HUPs"/>
    <property type="match status" value="1"/>
</dbReference>
<dbReference type="CDD" id="cd01994">
    <property type="entry name" value="AANH_PF0828-like"/>
    <property type="match status" value="1"/>
</dbReference>
<dbReference type="FunFam" id="3.90.1490.10:FF:000001">
    <property type="entry name" value="Diphthine--ammonia ligase"/>
    <property type="match status" value="1"/>
</dbReference>
<feature type="region of interest" description="Disordered" evidence="10">
    <location>
        <begin position="290"/>
        <end position="312"/>
    </location>
</feature>
<reference evidence="12 13" key="1">
    <citation type="submission" date="2017-12" db="EMBL/GenBank/DDBJ databases">
        <title>Sequencing, de novo assembly and annotation of complete genome of a new Thraustochytrid species, strain FCC1311.</title>
        <authorList>
            <person name="Sedici K."/>
            <person name="Godart F."/>
            <person name="Aiese Cigliano R."/>
            <person name="Sanseverino W."/>
            <person name="Barakat M."/>
            <person name="Ortet P."/>
            <person name="Marechal E."/>
            <person name="Cagnac O."/>
            <person name="Amato A."/>
        </authorList>
    </citation>
    <scope>NUCLEOTIDE SEQUENCE [LARGE SCALE GENOMIC DNA]</scope>
</reference>
<dbReference type="NCBIfam" id="TIGR00290">
    <property type="entry name" value="MJ0570_dom"/>
    <property type="match status" value="1"/>
</dbReference>
<feature type="region of interest" description="Disordered" evidence="10">
    <location>
        <begin position="32"/>
        <end position="56"/>
    </location>
</feature>
<dbReference type="CDD" id="cd00448">
    <property type="entry name" value="YjgF_YER057c_UK114_family"/>
    <property type="match status" value="1"/>
</dbReference>
<dbReference type="InterPro" id="IPR006175">
    <property type="entry name" value="YjgF/YER057c/UK114"/>
</dbReference>
<dbReference type="GO" id="GO:0005524">
    <property type="term" value="F:ATP binding"/>
    <property type="evidence" value="ECO:0007669"/>
    <property type="project" value="UniProtKB-KW"/>
</dbReference>
<keyword evidence="13" id="KW-1185">Reference proteome</keyword>
<comment type="catalytic activity">
    <reaction evidence="9">
        <text>diphthine-[translation elongation factor 2] + NH4(+) + ATP = diphthamide-[translation elongation factor 2] + AMP + diphosphate + H(+)</text>
        <dbReference type="Rhea" id="RHEA:19753"/>
        <dbReference type="Rhea" id="RHEA-COMP:10172"/>
        <dbReference type="Rhea" id="RHEA-COMP:10174"/>
        <dbReference type="ChEBI" id="CHEBI:15378"/>
        <dbReference type="ChEBI" id="CHEBI:16692"/>
        <dbReference type="ChEBI" id="CHEBI:28938"/>
        <dbReference type="ChEBI" id="CHEBI:30616"/>
        <dbReference type="ChEBI" id="CHEBI:33019"/>
        <dbReference type="ChEBI" id="CHEBI:82696"/>
        <dbReference type="ChEBI" id="CHEBI:456215"/>
        <dbReference type="EC" id="6.3.1.14"/>
    </reaction>
</comment>
<dbReference type="InterPro" id="IPR030662">
    <property type="entry name" value="DPH6/MJ0570"/>
</dbReference>
<dbReference type="GO" id="GO:0017178">
    <property type="term" value="F:diphthine-ammonia ligase activity"/>
    <property type="evidence" value="ECO:0007669"/>
    <property type="project" value="UniProtKB-EC"/>
</dbReference>
<dbReference type="PANTHER" id="PTHR12196:SF2">
    <property type="entry name" value="DIPHTHINE--AMMONIA LIGASE"/>
    <property type="match status" value="1"/>
</dbReference>
<evidence type="ECO:0000256" key="8">
    <source>
        <dbReference type="ARBA" id="ARBA00031552"/>
    </source>
</evidence>
<dbReference type="Pfam" id="PF01042">
    <property type="entry name" value="Ribonuc_L-PSP"/>
    <property type="match status" value="2"/>
</dbReference>
<dbReference type="FunFam" id="3.40.50.620:FF:000145">
    <property type="entry name" value="ATP-binding domain containing protein"/>
    <property type="match status" value="1"/>
</dbReference>
<dbReference type="InterPro" id="IPR014729">
    <property type="entry name" value="Rossmann-like_a/b/a_fold"/>
</dbReference>
<sequence>MKVVALVSGGKDSCFSMMECVRHGHEIVALANLRPPSPSPSPGSSETAGGATNDKGAASEEMDSFMFQTVGVGAICPAIAECMGLPLISRTLRGKSLHQDLDYRSVVGGDEVEDLFALLQEVKTQYPEVNAVCSGAILSNYQRNRVEFVCERLGLTSLGFLWQREQHEVLTSMIESGLEGVLVKIASMGLKPRMLGKPLGTLLADFEELYEQFGFHVCGEGGEYETVTLDCPLFKRRIVIDKSEIVIEDDCSFAPCAHLRICALHTEPKTEDACASTIVPAHYTVRDPASKVAKADDTSTTTTEEDDSTLVDQGERPLVSQSAKGALVSVQNCVGDPNQTLEEELRGAMANLAEALGHLNLRVDEHVCFVHLYVASMSDFGRVNAEYCKFFESSPAPSRACVQIRLAGGRRVSLSAQATRCARDVLHVRSISSWAPVCIGPYSQANKIDALGSLTFVAGQIALEPAVMEMIAGDEVAQFDKALAHCDAVLKCRDASLAQIRSAIVYVSSAVTTMEESDLLARLPREATATLVQIPRLPRDALVEIEVIAAHGASVAQESPGPRPYAGGKFYVETREVAGRANEETSSTEIVAHQYIIYCAANEAMVAGDEKEIVTHVDAALSAFGALAGRVFYLPHEVSSRSIAAGFSSFQSIPCSHLAAKDVKAKNPGVGRVCAVVMATSSSRTLEEEDHL</sequence>
<dbReference type="SUPFAM" id="SSF52402">
    <property type="entry name" value="Adenine nucleotide alpha hydrolases-like"/>
    <property type="match status" value="1"/>
</dbReference>
<feature type="domain" description="Diphthamide synthase" evidence="11">
    <location>
        <begin position="58"/>
        <end position="250"/>
    </location>
</feature>
<protein>
    <recommendedName>
        <fullName evidence="3">Diphthine--ammonia ligase</fullName>
        <ecNumber evidence="2">6.3.1.14</ecNumber>
    </recommendedName>
    <alternativeName>
        <fullName evidence="7">Diphthamide synthase</fullName>
    </alternativeName>
    <alternativeName>
        <fullName evidence="8">Diphthamide synthetase</fullName>
    </alternativeName>
</protein>
<evidence type="ECO:0000259" key="11">
    <source>
        <dbReference type="Pfam" id="PF01902"/>
    </source>
</evidence>
<dbReference type="OrthoDB" id="686384at2759"/>
<accession>A0A2R5GP52</accession>
<evidence type="ECO:0000256" key="1">
    <source>
        <dbReference type="ARBA" id="ARBA00005156"/>
    </source>
</evidence>
<dbReference type="AlphaFoldDB" id="A0A2R5GP52"/>
<dbReference type="Proteomes" id="UP000241890">
    <property type="component" value="Unassembled WGS sequence"/>
</dbReference>
<dbReference type="GO" id="GO:0017183">
    <property type="term" value="P:protein histidyl modification to diphthamide"/>
    <property type="evidence" value="ECO:0007669"/>
    <property type="project" value="TreeGrafter"/>
</dbReference>
<evidence type="ECO:0000256" key="3">
    <source>
        <dbReference type="ARBA" id="ARBA00018426"/>
    </source>
</evidence>
<dbReference type="InterPro" id="IPR035959">
    <property type="entry name" value="RutC-like_sf"/>
</dbReference>
<name>A0A2R5GP52_9STRA</name>
<gene>
    <name evidence="12" type="ORF">FCC1311_083042</name>
</gene>
<comment type="caution">
    <text evidence="12">The sequence shown here is derived from an EMBL/GenBank/DDBJ whole genome shotgun (WGS) entry which is preliminary data.</text>
</comment>
<keyword evidence="6" id="KW-0067">ATP-binding</keyword>
<dbReference type="InterPro" id="IPR002761">
    <property type="entry name" value="Diphthami_syn_dom"/>
</dbReference>
<dbReference type="PANTHER" id="PTHR12196">
    <property type="entry name" value="DOMAIN OF UNKNOWN FUNCTION 71 DUF71 -CONTAINING PROTEIN"/>
    <property type="match status" value="1"/>
</dbReference>